<accession>X1GHQ0</accession>
<protein>
    <submittedName>
        <fullName evidence="2">Uncharacterized protein</fullName>
    </submittedName>
</protein>
<feature type="non-terminal residue" evidence="2">
    <location>
        <position position="1"/>
    </location>
</feature>
<evidence type="ECO:0000313" key="2">
    <source>
        <dbReference type="EMBL" id="GAH41134.1"/>
    </source>
</evidence>
<name>X1GHQ0_9ZZZZ</name>
<dbReference type="InterPro" id="IPR043141">
    <property type="entry name" value="Ribosomal_uL10-like_sf"/>
</dbReference>
<dbReference type="Pfam" id="PF00466">
    <property type="entry name" value="Ribosomal_L10"/>
    <property type="match status" value="1"/>
</dbReference>
<comment type="caution">
    <text evidence="2">The sequence shown here is derived from an EMBL/GenBank/DDBJ whole genome shotgun (WGS) entry which is preliminary data.</text>
</comment>
<sequence>ANINDKQIQETRKLLRGKAVIRMSKKNLQIRAIDKYKKESKKSNLDYLEKNIPGQSGLVFTNLDIFEFYWFSHCCFYKH</sequence>
<organism evidence="2">
    <name type="scientific">marine sediment metagenome</name>
    <dbReference type="NCBI Taxonomy" id="412755"/>
    <lineage>
        <taxon>unclassified sequences</taxon>
        <taxon>metagenomes</taxon>
        <taxon>ecological metagenomes</taxon>
    </lineage>
</organism>
<dbReference type="Gene3D" id="3.30.70.1730">
    <property type="match status" value="1"/>
</dbReference>
<dbReference type="InterPro" id="IPR001790">
    <property type="entry name" value="Ribosomal_uL10"/>
</dbReference>
<evidence type="ECO:0000256" key="1">
    <source>
        <dbReference type="ARBA" id="ARBA00008889"/>
    </source>
</evidence>
<dbReference type="AlphaFoldDB" id="X1GHQ0"/>
<dbReference type="SUPFAM" id="SSF160369">
    <property type="entry name" value="Ribosomal protein L10-like"/>
    <property type="match status" value="1"/>
</dbReference>
<gene>
    <name evidence="2" type="ORF">S03H2_22933</name>
</gene>
<comment type="similarity">
    <text evidence="1">Belongs to the universal ribosomal protein uL10 family.</text>
</comment>
<proteinExistence type="inferred from homology"/>
<reference evidence="2" key="1">
    <citation type="journal article" date="2014" name="Front. Microbiol.">
        <title>High frequency of phylogenetically diverse reductive dehalogenase-homologous genes in deep subseafloor sedimentary metagenomes.</title>
        <authorList>
            <person name="Kawai M."/>
            <person name="Futagami T."/>
            <person name="Toyoda A."/>
            <person name="Takaki Y."/>
            <person name="Nishi S."/>
            <person name="Hori S."/>
            <person name="Arai W."/>
            <person name="Tsubouchi T."/>
            <person name="Morono Y."/>
            <person name="Uchiyama I."/>
            <person name="Ito T."/>
            <person name="Fujiyama A."/>
            <person name="Inagaki F."/>
            <person name="Takami H."/>
        </authorList>
    </citation>
    <scope>NUCLEOTIDE SEQUENCE</scope>
    <source>
        <strain evidence="2">Expedition CK06-06</strain>
    </source>
</reference>
<dbReference type="EMBL" id="BARU01012435">
    <property type="protein sequence ID" value="GAH41134.1"/>
    <property type="molecule type" value="Genomic_DNA"/>
</dbReference>